<evidence type="ECO:0000259" key="3">
    <source>
        <dbReference type="Pfam" id="PF02441"/>
    </source>
</evidence>
<organism evidence="4 5">
    <name type="scientific">Wuchereria bancrofti</name>
    <dbReference type="NCBI Taxonomy" id="6293"/>
    <lineage>
        <taxon>Eukaryota</taxon>
        <taxon>Metazoa</taxon>
        <taxon>Ecdysozoa</taxon>
        <taxon>Nematoda</taxon>
        <taxon>Chromadorea</taxon>
        <taxon>Rhabditida</taxon>
        <taxon>Spirurina</taxon>
        <taxon>Spiruromorpha</taxon>
        <taxon>Filarioidea</taxon>
        <taxon>Onchocercidae</taxon>
        <taxon>Wuchereria</taxon>
    </lineage>
</organism>
<dbReference type="GO" id="GO:0004633">
    <property type="term" value="F:phosphopantothenoylcysteine decarboxylase activity"/>
    <property type="evidence" value="ECO:0007669"/>
    <property type="project" value="TreeGrafter"/>
</dbReference>
<accession>A0A3P7F9X2</accession>
<reference evidence="4 5" key="1">
    <citation type="submission" date="2018-11" db="EMBL/GenBank/DDBJ databases">
        <authorList>
            <consortium name="Pathogen Informatics"/>
        </authorList>
    </citation>
    <scope>NUCLEOTIDE SEQUENCE [LARGE SCALE GENOMIC DNA]</scope>
</reference>
<dbReference type="OMA" id="CEYSREP"/>
<comment type="similarity">
    <text evidence="2">Belongs to the HFCD (homooligomeric flavin containing Cys decarboxylase) superfamily.</text>
</comment>
<dbReference type="GO" id="GO:0015937">
    <property type="term" value="P:coenzyme A biosynthetic process"/>
    <property type="evidence" value="ECO:0007669"/>
    <property type="project" value="UniProtKB-KW"/>
</dbReference>
<dbReference type="SUPFAM" id="SSF52507">
    <property type="entry name" value="Homo-oligomeric flavin-containing Cys decarboxylases, HFCD"/>
    <property type="match status" value="1"/>
</dbReference>
<gene>
    <name evidence="4" type="ORF">WBA_LOCUS708</name>
</gene>
<dbReference type="Proteomes" id="UP000270924">
    <property type="component" value="Unassembled WGS sequence"/>
</dbReference>
<evidence type="ECO:0000313" key="5">
    <source>
        <dbReference type="Proteomes" id="UP000270924"/>
    </source>
</evidence>
<sequence>MDEPYLRKPRIVYRTGVPNPLTLDQYSAVLDKVEKNRNLVCTNGPMYRPDGGTIVVYDCALYPRGTLNDDQVRRTFRVDGYRWGNSKGVHNLSNGLQKRYNLLYCKNDPHGDDRFIRCEYSREPCGLVLFHYIGDHVIAAQISDNAPHGNAKRTNQPFLRTLPIILQEVKEQSIMNNNAVEIYDRLTEQSIYDQCASSSRVTPRRLRNKEQVRNVMKSFRQKLARNSLYINPRPTTLYVTEQEASALGRRVLRRSNTELNRNQEVVESGVFEQEGMPDGQPHVIVKKARVEDDSESNYAPIDVTTVDTQNIKTRVPYGPDHSFVRQGGKFHLLIGITGSVASIKLSELITELRKNSPEEKLVIRIVATDAARTFIDESGFDIPIYNDMDEWNMWKKRGDPVLHIANGICDNVLLSIVRAWDPRKPLYYAPAMNVAMWENPLTYQHRKVLKELLRYKEIPPIEKELMCGDTGLGAMATVQMIASIVASEVKNRFAVYSDNSSL</sequence>
<dbReference type="Gene3D" id="3.40.50.1950">
    <property type="entry name" value="Flavin prenyltransferase-like"/>
    <property type="match status" value="2"/>
</dbReference>
<name>A0A3P7F9X2_WUCBA</name>
<dbReference type="InParanoid" id="A0A3P7F9X2"/>
<dbReference type="InterPro" id="IPR036551">
    <property type="entry name" value="Flavin_trans-like"/>
</dbReference>
<dbReference type="PANTHER" id="PTHR14359:SF6">
    <property type="entry name" value="PHOSPHOPANTOTHENOYLCYSTEINE DECARBOXYLASE"/>
    <property type="match status" value="1"/>
</dbReference>
<dbReference type="OrthoDB" id="1532798at2759"/>
<protein>
    <recommendedName>
        <fullName evidence="3">Flavoprotein domain-containing protein</fullName>
    </recommendedName>
</protein>
<dbReference type="EMBL" id="UYWW01000112">
    <property type="protein sequence ID" value="VDM07322.1"/>
    <property type="molecule type" value="Genomic_DNA"/>
</dbReference>
<evidence type="ECO:0000256" key="1">
    <source>
        <dbReference type="ARBA" id="ARBA00022993"/>
    </source>
</evidence>
<dbReference type="GO" id="GO:0010181">
    <property type="term" value="F:FMN binding"/>
    <property type="evidence" value="ECO:0007669"/>
    <property type="project" value="TreeGrafter"/>
</dbReference>
<dbReference type="GO" id="GO:0071513">
    <property type="term" value="C:phosphopantothenoylcysteine decarboxylase complex"/>
    <property type="evidence" value="ECO:0007669"/>
    <property type="project" value="TreeGrafter"/>
</dbReference>
<proteinExistence type="inferred from homology"/>
<evidence type="ECO:0000256" key="2">
    <source>
        <dbReference type="ARBA" id="ARBA00038350"/>
    </source>
</evidence>
<dbReference type="AlphaFoldDB" id="A0A3P7F9X2"/>
<keyword evidence="1" id="KW-0173">Coenzyme A biosynthesis</keyword>
<keyword evidence="5" id="KW-1185">Reference proteome</keyword>
<dbReference type="InterPro" id="IPR003382">
    <property type="entry name" value="Flavoprotein"/>
</dbReference>
<feature type="domain" description="Flavoprotein" evidence="3">
    <location>
        <begin position="331"/>
        <end position="473"/>
    </location>
</feature>
<dbReference type="PANTHER" id="PTHR14359">
    <property type="entry name" value="HOMO-OLIGOMERIC FLAVIN CONTAINING CYS DECARBOXYLASE FAMILY"/>
    <property type="match status" value="1"/>
</dbReference>
<dbReference type="Pfam" id="PF02441">
    <property type="entry name" value="Flavoprotein"/>
    <property type="match status" value="1"/>
</dbReference>
<evidence type="ECO:0000313" key="4">
    <source>
        <dbReference type="EMBL" id="VDM07322.1"/>
    </source>
</evidence>